<evidence type="ECO:0000256" key="1">
    <source>
        <dbReference type="SAM" id="Phobius"/>
    </source>
</evidence>
<dbReference type="Proteomes" id="UP000006919">
    <property type="component" value="Chromosome"/>
</dbReference>
<dbReference type="AlphaFoldDB" id="E6UDS0"/>
<dbReference type="KEGG" id="ral:Rumal_0341"/>
<proteinExistence type="predicted"/>
<dbReference type="HOGENOM" id="CLU_3065881_0_0_9"/>
<evidence type="ECO:0000313" key="3">
    <source>
        <dbReference type="Proteomes" id="UP000006919"/>
    </source>
</evidence>
<protein>
    <submittedName>
        <fullName evidence="2">Uncharacterized protein</fullName>
    </submittedName>
</protein>
<dbReference type="EMBL" id="CP002403">
    <property type="protein sequence ID" value="ADU20898.1"/>
    <property type="molecule type" value="Genomic_DNA"/>
</dbReference>
<accession>E6UDS0</accession>
<organism evidence="2 3">
    <name type="scientific">Ruminococcus albus (strain ATCC 27210 / DSM 20455 / JCM 14654 / NCDO 2250 / 7)</name>
    <dbReference type="NCBI Taxonomy" id="697329"/>
    <lineage>
        <taxon>Bacteria</taxon>
        <taxon>Bacillati</taxon>
        <taxon>Bacillota</taxon>
        <taxon>Clostridia</taxon>
        <taxon>Eubacteriales</taxon>
        <taxon>Oscillospiraceae</taxon>
        <taxon>Ruminococcus</taxon>
    </lineage>
</organism>
<dbReference type="RefSeq" id="WP_013497090.1">
    <property type="nucleotide sequence ID" value="NC_014833.1"/>
</dbReference>
<sequence length="53" mass="5574" precursor="true">MKNRKVLALRIIGALMLVMGIMGTARGSTAAVACLCGAASVINASNWIVRRSR</sequence>
<keyword evidence="1" id="KW-1133">Transmembrane helix</keyword>
<feature type="transmembrane region" description="Helical" evidence="1">
    <location>
        <begin position="7"/>
        <end position="24"/>
    </location>
</feature>
<gene>
    <name evidence="2" type="ordered locus">Rumal_0341</name>
</gene>
<feature type="transmembrane region" description="Helical" evidence="1">
    <location>
        <begin position="30"/>
        <end position="49"/>
    </location>
</feature>
<evidence type="ECO:0000313" key="2">
    <source>
        <dbReference type="EMBL" id="ADU20898.1"/>
    </source>
</evidence>
<keyword evidence="1" id="KW-0812">Transmembrane</keyword>
<reference evidence="2 3" key="1">
    <citation type="journal article" date="2011" name="J. Bacteriol.">
        <title>Complete genome of the cellulolytic ruminal bacterium Ruminococcus albus 7.</title>
        <authorList>
            <person name="Suen G."/>
            <person name="Stevenson D.M."/>
            <person name="Bruce D.C."/>
            <person name="Chertkov O."/>
            <person name="Copeland A."/>
            <person name="Cheng J.F."/>
            <person name="Detter C."/>
            <person name="Detter J.C."/>
            <person name="Goodwin L.A."/>
            <person name="Han C.S."/>
            <person name="Hauser L.J."/>
            <person name="Ivanova N.N."/>
            <person name="Kyrpides N.C."/>
            <person name="Land M.L."/>
            <person name="Lapidus A."/>
            <person name="Lucas S."/>
            <person name="Ovchinnikova G."/>
            <person name="Pitluck S."/>
            <person name="Tapia R."/>
            <person name="Woyke T."/>
            <person name="Boyum J."/>
            <person name="Mead D."/>
            <person name="Weimer P.J."/>
        </authorList>
    </citation>
    <scope>NUCLEOTIDE SEQUENCE [LARGE SCALE GENOMIC DNA]</scope>
    <source>
        <strain evidence="3">ATCC 27210 / DSM 20455 / JCM 14654 / NCDO 2250 / 7</strain>
    </source>
</reference>
<name>E6UDS0_RUMA7</name>
<keyword evidence="1" id="KW-0472">Membrane</keyword>